<accession>A0AAE0N1L0</accession>
<reference evidence="2" key="2">
    <citation type="submission" date="2023-06" db="EMBL/GenBank/DDBJ databases">
        <authorList>
            <consortium name="Lawrence Berkeley National Laboratory"/>
            <person name="Haridas S."/>
            <person name="Hensen N."/>
            <person name="Bonometti L."/>
            <person name="Westerberg I."/>
            <person name="Brannstrom I.O."/>
            <person name="Guillou S."/>
            <person name="Cros-Aarteil S."/>
            <person name="Calhoun S."/>
            <person name="Kuo A."/>
            <person name="Mondo S."/>
            <person name="Pangilinan J."/>
            <person name="Riley R."/>
            <person name="Labutti K."/>
            <person name="Andreopoulos B."/>
            <person name="Lipzen A."/>
            <person name="Chen C."/>
            <person name="Yanf M."/>
            <person name="Daum C."/>
            <person name="Ng V."/>
            <person name="Clum A."/>
            <person name="Steindorff A."/>
            <person name="Ohm R."/>
            <person name="Martin F."/>
            <person name="Silar P."/>
            <person name="Natvig D."/>
            <person name="Lalanne C."/>
            <person name="Gautier V."/>
            <person name="Ament-Velasquez S.L."/>
            <person name="Kruys A."/>
            <person name="Hutchinson M.I."/>
            <person name="Powell A.J."/>
            <person name="Barry K."/>
            <person name="Miller A.N."/>
            <person name="Grigoriev I.V."/>
            <person name="Debuchy R."/>
            <person name="Gladieux P."/>
            <person name="Thoren M.H."/>
            <person name="Johannesson H."/>
        </authorList>
    </citation>
    <scope>NUCLEOTIDE SEQUENCE</scope>
    <source>
        <strain evidence="2">CBS 958.72</strain>
    </source>
</reference>
<feature type="compositionally biased region" description="Low complexity" evidence="1">
    <location>
        <begin position="330"/>
        <end position="345"/>
    </location>
</feature>
<evidence type="ECO:0000313" key="3">
    <source>
        <dbReference type="Proteomes" id="UP001287356"/>
    </source>
</evidence>
<organism evidence="2 3">
    <name type="scientific">Lasiosphaeria ovina</name>
    <dbReference type="NCBI Taxonomy" id="92902"/>
    <lineage>
        <taxon>Eukaryota</taxon>
        <taxon>Fungi</taxon>
        <taxon>Dikarya</taxon>
        <taxon>Ascomycota</taxon>
        <taxon>Pezizomycotina</taxon>
        <taxon>Sordariomycetes</taxon>
        <taxon>Sordariomycetidae</taxon>
        <taxon>Sordariales</taxon>
        <taxon>Lasiosphaeriaceae</taxon>
        <taxon>Lasiosphaeria</taxon>
    </lineage>
</organism>
<dbReference type="PANTHER" id="PTHR40619:SF3">
    <property type="entry name" value="FUNGAL STAND N-TERMINAL GOODBYE DOMAIN-CONTAINING PROTEIN"/>
    <property type="match status" value="1"/>
</dbReference>
<evidence type="ECO:0000313" key="2">
    <source>
        <dbReference type="EMBL" id="KAK3366104.1"/>
    </source>
</evidence>
<protein>
    <submittedName>
        <fullName evidence="2">Uncharacterized protein</fullName>
    </submittedName>
</protein>
<proteinExistence type="predicted"/>
<dbReference type="Proteomes" id="UP001287356">
    <property type="component" value="Unassembled WGS sequence"/>
</dbReference>
<feature type="compositionally biased region" description="Basic and acidic residues" evidence="1">
    <location>
        <begin position="317"/>
        <end position="329"/>
    </location>
</feature>
<dbReference type="PANTHER" id="PTHR40619">
    <property type="entry name" value="FUNGAL STAND N-TERMINAL GOODBYE DOMAIN-CONTAINING PROTEIN"/>
    <property type="match status" value="1"/>
</dbReference>
<reference evidence="2" key="1">
    <citation type="journal article" date="2023" name="Mol. Phylogenet. Evol.">
        <title>Genome-scale phylogeny and comparative genomics of the fungal order Sordariales.</title>
        <authorList>
            <person name="Hensen N."/>
            <person name="Bonometti L."/>
            <person name="Westerberg I."/>
            <person name="Brannstrom I.O."/>
            <person name="Guillou S."/>
            <person name="Cros-Aarteil S."/>
            <person name="Calhoun S."/>
            <person name="Haridas S."/>
            <person name="Kuo A."/>
            <person name="Mondo S."/>
            <person name="Pangilinan J."/>
            <person name="Riley R."/>
            <person name="LaButti K."/>
            <person name="Andreopoulos B."/>
            <person name="Lipzen A."/>
            <person name="Chen C."/>
            <person name="Yan M."/>
            <person name="Daum C."/>
            <person name="Ng V."/>
            <person name="Clum A."/>
            <person name="Steindorff A."/>
            <person name="Ohm R.A."/>
            <person name="Martin F."/>
            <person name="Silar P."/>
            <person name="Natvig D.O."/>
            <person name="Lalanne C."/>
            <person name="Gautier V."/>
            <person name="Ament-Velasquez S.L."/>
            <person name="Kruys A."/>
            <person name="Hutchinson M.I."/>
            <person name="Powell A.J."/>
            <person name="Barry K."/>
            <person name="Miller A.N."/>
            <person name="Grigoriev I.V."/>
            <person name="Debuchy R."/>
            <person name="Gladieux P."/>
            <person name="Hiltunen Thoren M."/>
            <person name="Johannesson H."/>
        </authorList>
    </citation>
    <scope>NUCLEOTIDE SEQUENCE</scope>
    <source>
        <strain evidence="2">CBS 958.72</strain>
    </source>
</reference>
<evidence type="ECO:0000256" key="1">
    <source>
        <dbReference type="SAM" id="MobiDB-lite"/>
    </source>
</evidence>
<dbReference type="AlphaFoldDB" id="A0AAE0N1L0"/>
<name>A0AAE0N1L0_9PEZI</name>
<sequence length="603" mass="67799">MSSPLDAEPSIIVNKYFHDRKEEMEEMHDAFVVKPPHLRASSQASLQQPGDRIQDFMTALNKYSRDLDQLSRKPEINFDVRNCEWSDVLEKLRDADDAVAKRMERDKTLWVKGRMVLTDMSNLFQPVLQAIPDELSLLHGGLALVLHLARGREKTRGDIINAFEDVTYTIAIAGNASEIAPADARLCDALDQLRITLFDAIPHLIKILVPERLAKLAAPLRSTQAGRLLDSIRNDTRRVDMRARALSDQFTNEAAKITKEHVEDIHQGVIGLHEQFQGMDALQQNIVDMVHYALASQDGMAKMLSDAVEMFNYYKRSEEEGEEKREEHTAASTNPRRASSSASASVLGSPTTPDTKLVQLQWVLDVQRGHAAQDVSFVRQQGQEFDAKSTSAGATIVLDTRFQRWMSADVSDLVYVEARLERIYGKTSPISYFCAQLVHKFNEAPHTTVTLSFFCGQHVAVKDALRGPRGLMRSLIAQFLRAWPKVCLDDLDLAALEGRNHTCIPVAELCLMFKLVVGQIPSHYNVICIVDDIGRLEMDEWSSEYWAVMGMLEDLVDGAEAGVRFKVLMTSPARSRWLRGDKEVQPHHRVLVTDSGLPMGLRI</sequence>
<keyword evidence="3" id="KW-1185">Reference proteome</keyword>
<dbReference type="EMBL" id="JAULSN010000008">
    <property type="protein sequence ID" value="KAK3366104.1"/>
    <property type="molecule type" value="Genomic_DNA"/>
</dbReference>
<comment type="caution">
    <text evidence="2">The sequence shown here is derived from an EMBL/GenBank/DDBJ whole genome shotgun (WGS) entry which is preliminary data.</text>
</comment>
<gene>
    <name evidence="2" type="ORF">B0T24DRAFT_723714</name>
</gene>
<feature type="region of interest" description="Disordered" evidence="1">
    <location>
        <begin position="317"/>
        <end position="352"/>
    </location>
</feature>